<protein>
    <recommendedName>
        <fullName evidence="3">Oxo-4-hydroxy-4-carboxy-5-ureidoimidazoline decarboxylase domain-containing protein</fullName>
    </recommendedName>
</protein>
<reference evidence="4 5" key="1">
    <citation type="submission" date="2019-01" db="EMBL/GenBank/DDBJ databases">
        <title>Sequencing of cultivated peanut Arachis hypogaea provides insights into genome evolution and oil improvement.</title>
        <authorList>
            <person name="Chen X."/>
        </authorList>
    </citation>
    <scope>NUCLEOTIDE SEQUENCE [LARGE SCALE GENOMIC DNA]</scope>
    <source>
        <strain evidence="5">cv. Fuhuasheng</strain>
        <tissue evidence="4">Leaves</tissue>
    </source>
</reference>
<keyword evidence="1" id="KW-0659">Purine metabolism</keyword>
<feature type="domain" description="Oxo-4-hydroxy-4-carboxy-5-ureidoimidazoline decarboxylase" evidence="3">
    <location>
        <begin position="48"/>
        <end position="84"/>
    </location>
</feature>
<gene>
    <name evidence="4" type="ORF">Ahy_B03g063667</name>
</gene>
<dbReference type="GO" id="GO:0006144">
    <property type="term" value="P:purine nucleobase metabolic process"/>
    <property type="evidence" value="ECO:0007669"/>
    <property type="project" value="UniProtKB-KW"/>
</dbReference>
<keyword evidence="5" id="KW-1185">Reference proteome</keyword>
<dbReference type="EMBL" id="SDMP01000013">
    <property type="protein sequence ID" value="RYR19013.1"/>
    <property type="molecule type" value="Genomic_DNA"/>
</dbReference>
<dbReference type="SUPFAM" id="SSF158694">
    <property type="entry name" value="UraD-Like"/>
    <property type="match status" value="1"/>
</dbReference>
<evidence type="ECO:0000256" key="2">
    <source>
        <dbReference type="SAM" id="MobiDB-lite"/>
    </source>
</evidence>
<evidence type="ECO:0000313" key="5">
    <source>
        <dbReference type="Proteomes" id="UP000289738"/>
    </source>
</evidence>
<feature type="compositionally biased region" description="Basic and acidic residues" evidence="2">
    <location>
        <begin position="27"/>
        <end position="37"/>
    </location>
</feature>
<accession>A0A444ZXS2</accession>
<dbReference type="Pfam" id="PF09349">
    <property type="entry name" value="OHCU_decarbox"/>
    <property type="match status" value="1"/>
</dbReference>
<evidence type="ECO:0000259" key="3">
    <source>
        <dbReference type="Pfam" id="PF09349"/>
    </source>
</evidence>
<sequence>MLLLNLPDELAAKGRGRAVTSDPDSNPDSKARDREAEPLSQRVSMCCNRKELHEWGSMYGKKFGYVFVICASGKNSKDILTKLKVKE</sequence>
<evidence type="ECO:0000256" key="1">
    <source>
        <dbReference type="ARBA" id="ARBA00022631"/>
    </source>
</evidence>
<dbReference type="InterPro" id="IPR036778">
    <property type="entry name" value="OHCU_decarboxylase_sf"/>
</dbReference>
<name>A0A444ZXS2_ARAHY</name>
<proteinExistence type="predicted"/>
<evidence type="ECO:0000313" key="4">
    <source>
        <dbReference type="EMBL" id="RYR19013.1"/>
    </source>
</evidence>
<dbReference type="InterPro" id="IPR018020">
    <property type="entry name" value="OHCU_decarboxylase"/>
</dbReference>
<dbReference type="AlphaFoldDB" id="A0A444ZXS2"/>
<feature type="region of interest" description="Disordered" evidence="2">
    <location>
        <begin position="14"/>
        <end position="40"/>
    </location>
</feature>
<dbReference type="Proteomes" id="UP000289738">
    <property type="component" value="Chromosome B03"/>
</dbReference>
<dbReference type="Gene3D" id="1.10.3330.10">
    <property type="entry name" value="Oxo-4-hydroxy-4-carboxy-5-ureidoimidazoline decarboxylase"/>
    <property type="match status" value="1"/>
</dbReference>
<comment type="caution">
    <text evidence="4">The sequence shown here is derived from an EMBL/GenBank/DDBJ whole genome shotgun (WGS) entry which is preliminary data.</text>
</comment>
<organism evidence="4 5">
    <name type="scientific">Arachis hypogaea</name>
    <name type="common">Peanut</name>
    <dbReference type="NCBI Taxonomy" id="3818"/>
    <lineage>
        <taxon>Eukaryota</taxon>
        <taxon>Viridiplantae</taxon>
        <taxon>Streptophyta</taxon>
        <taxon>Embryophyta</taxon>
        <taxon>Tracheophyta</taxon>
        <taxon>Spermatophyta</taxon>
        <taxon>Magnoliopsida</taxon>
        <taxon>eudicotyledons</taxon>
        <taxon>Gunneridae</taxon>
        <taxon>Pentapetalae</taxon>
        <taxon>rosids</taxon>
        <taxon>fabids</taxon>
        <taxon>Fabales</taxon>
        <taxon>Fabaceae</taxon>
        <taxon>Papilionoideae</taxon>
        <taxon>50 kb inversion clade</taxon>
        <taxon>dalbergioids sensu lato</taxon>
        <taxon>Dalbergieae</taxon>
        <taxon>Pterocarpus clade</taxon>
        <taxon>Arachis</taxon>
    </lineage>
</organism>
<dbReference type="STRING" id="3818.A0A444ZXS2"/>